<dbReference type="AlphaFoldDB" id="A0A368JIW4"/>
<dbReference type="PRINTS" id="PR00723">
    <property type="entry name" value="SUBTILISIN"/>
</dbReference>
<dbReference type="Pfam" id="PF00082">
    <property type="entry name" value="Peptidase_S8"/>
    <property type="match status" value="1"/>
</dbReference>
<comment type="caution">
    <text evidence="9">The sequence shown here is derived from an EMBL/GenBank/DDBJ whole genome shotgun (WGS) entry which is preliminary data.</text>
</comment>
<comment type="similarity">
    <text evidence="1 6">Belongs to the peptidase S8 family.</text>
</comment>
<feature type="active site" description="Charge relay system" evidence="5 6">
    <location>
        <position position="660"/>
    </location>
</feature>
<feature type="active site" description="Charge relay system" evidence="5 6">
    <location>
        <position position="471"/>
    </location>
</feature>
<dbReference type="PROSITE" id="PS51892">
    <property type="entry name" value="SUBTILASE"/>
    <property type="match status" value="1"/>
</dbReference>
<dbReference type="RefSeq" id="WP_114408031.1">
    <property type="nucleotide sequence ID" value="NZ_QOWE01000018.1"/>
</dbReference>
<dbReference type="Gene3D" id="3.40.50.200">
    <property type="entry name" value="Peptidase S8/S53 domain"/>
    <property type="match status" value="1"/>
</dbReference>
<dbReference type="GO" id="GO:0006508">
    <property type="term" value="P:proteolysis"/>
    <property type="evidence" value="ECO:0007669"/>
    <property type="project" value="UniProtKB-KW"/>
</dbReference>
<keyword evidence="3 6" id="KW-0378">Hydrolase</keyword>
<sequence length="743" mass="81356">MPAHYPIFSTSLSAYRPVIWLAQPVYTRYNQLRDLLRSRLGESYAQLLAEPLIPPPYEQTRTEARWFSDSFRQGTPLPNLIPPDRARVSQLLDAQLSAIRQLADELERTSQTENQQLGTLLRLAVEIPGPECVLTNGDQAVLVLWGFESDRSRQERFRVNQYLKHQIPEPPAVPPVVPLATPTNPALTSNPTPPPVPVQPVADTVKTRRWWWDWRWPRWFWWRRQTDGPVGCGCIGWLLGLLLLLLLLGLLYWFWPAQWGRPVGVGVPGVETGAGEMPESGRTLSPHLPDRPQGIVAPVDSAQIITNPQDSLQRPIIGNRLNVFLKKEVNLVAFVNKVKASYTDNELQIVAFDTTLNALQVQIPTDQRDVWRDRLQKMPEVYLVFDESLFQSSGLPNDPDLANRTKNWYFEAIGAFEAWNITRGSDQVTVAVLDGGFDTGHPELQNQIVQARNMTAESGKINTDSPMGGRHGTHVAATIAGRAGNAAGTSGIAPNCRVMAVQVGTDKPSTLAIVFGLQYAIKNGARVISLSLGRSIPAAAAAKLAAMPEARQNALLASYQQSPAYQTERQLFETLFGEASRNGVVIVKATGNENIPAGFDPMNDTPYTINVSADGPPNQAGEVERASFSNYGPLSTVSAPGVQIYNAVPGGGYDYMSGTSMATPIVAGGVALMCSLRPDLSPDRIRAILVKTGNSHLGGSGKHIGPLIQLHKALEACRLEPKDACAATLDSLKREIAKLKRQP</sequence>
<evidence type="ECO:0000256" key="1">
    <source>
        <dbReference type="ARBA" id="ARBA00011073"/>
    </source>
</evidence>
<evidence type="ECO:0000259" key="8">
    <source>
        <dbReference type="Pfam" id="PF00082"/>
    </source>
</evidence>
<organism evidence="9 10">
    <name type="scientific">Larkinella punicea</name>
    <dbReference type="NCBI Taxonomy" id="2315727"/>
    <lineage>
        <taxon>Bacteria</taxon>
        <taxon>Pseudomonadati</taxon>
        <taxon>Bacteroidota</taxon>
        <taxon>Cytophagia</taxon>
        <taxon>Cytophagales</taxon>
        <taxon>Spirosomataceae</taxon>
        <taxon>Larkinella</taxon>
    </lineage>
</organism>
<keyword evidence="10" id="KW-1185">Reference proteome</keyword>
<dbReference type="OrthoDB" id="9813435at2"/>
<dbReference type="SUPFAM" id="SSF52743">
    <property type="entry name" value="Subtilisin-like"/>
    <property type="match status" value="1"/>
</dbReference>
<dbReference type="EMBL" id="QOWE01000018">
    <property type="protein sequence ID" value="RCR67599.1"/>
    <property type="molecule type" value="Genomic_DNA"/>
</dbReference>
<feature type="domain" description="Peptidase S8/S53" evidence="8">
    <location>
        <begin position="426"/>
        <end position="693"/>
    </location>
</feature>
<dbReference type="InterPro" id="IPR050131">
    <property type="entry name" value="Peptidase_S8_subtilisin-like"/>
</dbReference>
<dbReference type="InterPro" id="IPR023828">
    <property type="entry name" value="Peptidase_S8_Ser-AS"/>
</dbReference>
<accession>A0A368JIW4</accession>
<keyword evidence="4 6" id="KW-0720">Serine protease</keyword>
<dbReference type="InterPro" id="IPR000209">
    <property type="entry name" value="Peptidase_S8/S53_dom"/>
</dbReference>
<keyword evidence="7" id="KW-1133">Transmembrane helix</keyword>
<gene>
    <name evidence="9" type="ORF">DUE52_21080</name>
</gene>
<evidence type="ECO:0000313" key="10">
    <source>
        <dbReference type="Proteomes" id="UP000253383"/>
    </source>
</evidence>
<dbReference type="InterPro" id="IPR015500">
    <property type="entry name" value="Peptidase_S8_subtilisin-rel"/>
</dbReference>
<dbReference type="Proteomes" id="UP000253383">
    <property type="component" value="Unassembled WGS sequence"/>
</dbReference>
<evidence type="ECO:0000256" key="7">
    <source>
        <dbReference type="SAM" id="Phobius"/>
    </source>
</evidence>
<evidence type="ECO:0000256" key="3">
    <source>
        <dbReference type="ARBA" id="ARBA00022801"/>
    </source>
</evidence>
<keyword evidence="7" id="KW-0812">Transmembrane</keyword>
<protein>
    <recommendedName>
        <fullName evidence="8">Peptidase S8/S53 domain-containing protein</fullName>
    </recommendedName>
</protein>
<dbReference type="PROSITE" id="PS00138">
    <property type="entry name" value="SUBTILASE_SER"/>
    <property type="match status" value="1"/>
</dbReference>
<evidence type="ECO:0000256" key="2">
    <source>
        <dbReference type="ARBA" id="ARBA00022670"/>
    </source>
</evidence>
<evidence type="ECO:0000313" key="9">
    <source>
        <dbReference type="EMBL" id="RCR67599.1"/>
    </source>
</evidence>
<keyword evidence="2 6" id="KW-0645">Protease</keyword>
<keyword evidence="7" id="KW-0472">Membrane</keyword>
<proteinExistence type="inferred from homology"/>
<evidence type="ECO:0000256" key="5">
    <source>
        <dbReference type="PIRSR" id="PIRSR615500-1"/>
    </source>
</evidence>
<feature type="transmembrane region" description="Helical" evidence="7">
    <location>
        <begin position="230"/>
        <end position="255"/>
    </location>
</feature>
<dbReference type="GO" id="GO:0004252">
    <property type="term" value="F:serine-type endopeptidase activity"/>
    <property type="evidence" value="ECO:0007669"/>
    <property type="project" value="UniProtKB-UniRule"/>
</dbReference>
<feature type="active site" description="Charge relay system" evidence="5 6">
    <location>
        <position position="434"/>
    </location>
</feature>
<dbReference type="InterPro" id="IPR036852">
    <property type="entry name" value="Peptidase_S8/S53_dom_sf"/>
</dbReference>
<evidence type="ECO:0000256" key="6">
    <source>
        <dbReference type="PROSITE-ProRule" id="PRU01240"/>
    </source>
</evidence>
<evidence type="ECO:0000256" key="4">
    <source>
        <dbReference type="ARBA" id="ARBA00022825"/>
    </source>
</evidence>
<dbReference type="PANTHER" id="PTHR43806">
    <property type="entry name" value="PEPTIDASE S8"/>
    <property type="match status" value="1"/>
</dbReference>
<name>A0A368JIW4_9BACT</name>
<reference evidence="9 10" key="1">
    <citation type="submission" date="2018-07" db="EMBL/GenBank/DDBJ databases">
        <title>Genome analysis of Larkinella rosea.</title>
        <authorList>
            <person name="Zhou Z."/>
            <person name="Wang G."/>
        </authorList>
    </citation>
    <scope>NUCLEOTIDE SEQUENCE [LARGE SCALE GENOMIC DNA]</scope>
    <source>
        <strain evidence="10">zzj9</strain>
    </source>
</reference>
<dbReference type="PANTHER" id="PTHR43806:SF11">
    <property type="entry name" value="CEREVISIN-RELATED"/>
    <property type="match status" value="1"/>
</dbReference>